<gene>
    <name evidence="1" type="ORF">QLX08_002579</name>
</gene>
<evidence type="ECO:0000313" key="2">
    <source>
        <dbReference type="Proteomes" id="UP001432146"/>
    </source>
</evidence>
<comment type="caution">
    <text evidence="1">The sequence shown here is derived from an EMBL/GenBank/DDBJ whole genome shotgun (WGS) entry which is preliminary data.</text>
</comment>
<reference evidence="1 2" key="1">
    <citation type="submission" date="2024-05" db="EMBL/GenBank/DDBJ databases">
        <title>The nuclear and mitochondrial genome assemblies of Tetragonisca angustula (Apidae: Meliponini), a tiny yet remarkable pollinator in the Neotropics.</title>
        <authorList>
            <person name="Ferrari R."/>
            <person name="Ricardo P.C."/>
            <person name="Dias F.C."/>
            <person name="Araujo N.S."/>
            <person name="Soares D.O."/>
            <person name="Zhou Q.-S."/>
            <person name="Zhu C.-D."/>
            <person name="Coutinho L."/>
            <person name="Airas M.C."/>
            <person name="Batista T.M."/>
        </authorList>
    </citation>
    <scope>NUCLEOTIDE SEQUENCE [LARGE SCALE GENOMIC DNA]</scope>
    <source>
        <strain evidence="1">ASF017062</strain>
        <tissue evidence="1">Abdomen</tissue>
    </source>
</reference>
<keyword evidence="2" id="KW-1185">Reference proteome</keyword>
<name>A0AAW1ACW8_9HYME</name>
<dbReference type="EMBL" id="JAWNGG020000035">
    <property type="protein sequence ID" value="KAK9306968.1"/>
    <property type="molecule type" value="Genomic_DNA"/>
</dbReference>
<evidence type="ECO:0000313" key="1">
    <source>
        <dbReference type="EMBL" id="KAK9306968.1"/>
    </source>
</evidence>
<organism evidence="1 2">
    <name type="scientific">Tetragonisca angustula</name>
    <dbReference type="NCBI Taxonomy" id="166442"/>
    <lineage>
        <taxon>Eukaryota</taxon>
        <taxon>Metazoa</taxon>
        <taxon>Ecdysozoa</taxon>
        <taxon>Arthropoda</taxon>
        <taxon>Hexapoda</taxon>
        <taxon>Insecta</taxon>
        <taxon>Pterygota</taxon>
        <taxon>Neoptera</taxon>
        <taxon>Endopterygota</taxon>
        <taxon>Hymenoptera</taxon>
        <taxon>Apocrita</taxon>
        <taxon>Aculeata</taxon>
        <taxon>Apoidea</taxon>
        <taxon>Anthophila</taxon>
        <taxon>Apidae</taxon>
        <taxon>Tetragonisca</taxon>
    </lineage>
</organism>
<protein>
    <submittedName>
        <fullName evidence="1">Uncharacterized protein</fullName>
    </submittedName>
</protein>
<accession>A0AAW1ACW8</accession>
<dbReference type="AlphaFoldDB" id="A0AAW1ACW8"/>
<dbReference type="Proteomes" id="UP001432146">
    <property type="component" value="Unassembled WGS sequence"/>
</dbReference>
<proteinExistence type="predicted"/>
<sequence length="66" mass="7414">MVDGRRVEAPYKGEKSRNRTMRRDYCEYAGSSGDDESELAELLTLKFQQCSKTTLTYQLASASVDG</sequence>